<dbReference type="KEGG" id="hyj:FHG12_17605"/>
<sequence length="95" mass="10545">MKKYLTPEVIAALNSLPTSDAPVQAPALVTASDLLLQRAQVLDPEMITLSLDEVEAQLQKTFDDDPWTLRMLSQVPAAVLHRYTYVYVNQGMLTA</sequence>
<evidence type="ECO:0000313" key="2">
    <source>
        <dbReference type="Proteomes" id="UP000305398"/>
    </source>
</evidence>
<name>A0A5B8A3D6_9BACT</name>
<dbReference type="OrthoDB" id="9882717at2"/>
<proteinExistence type="predicted"/>
<reference evidence="1 2" key="1">
    <citation type="submission" date="2019-06" db="EMBL/GenBank/DDBJ databases">
        <authorList>
            <person name="Srinivasan S."/>
        </authorList>
    </citation>
    <scope>NUCLEOTIDE SEQUENCE [LARGE SCALE GENOMIC DNA]</scope>
    <source>
        <strain evidence="1 2">17J68-5</strain>
    </source>
</reference>
<dbReference type="EMBL" id="CP040896">
    <property type="protein sequence ID" value="QDA61798.1"/>
    <property type="molecule type" value="Genomic_DNA"/>
</dbReference>
<dbReference type="Proteomes" id="UP000305398">
    <property type="component" value="Chromosome"/>
</dbReference>
<gene>
    <name evidence="1" type="ORF">FHG12_17605</name>
</gene>
<protein>
    <submittedName>
        <fullName evidence="1">Uncharacterized protein</fullName>
    </submittedName>
</protein>
<accession>A0A5B8A3D6</accession>
<dbReference type="RefSeq" id="WP_139516972.1">
    <property type="nucleotide sequence ID" value="NZ_CP040896.1"/>
</dbReference>
<evidence type="ECO:0000313" key="1">
    <source>
        <dbReference type="EMBL" id="QDA61798.1"/>
    </source>
</evidence>
<keyword evidence="2" id="KW-1185">Reference proteome</keyword>
<dbReference type="AlphaFoldDB" id="A0A5B8A3D6"/>
<organism evidence="1 2">
    <name type="scientific">Hymenobacter jejuensis</name>
    <dbReference type="NCBI Taxonomy" id="2502781"/>
    <lineage>
        <taxon>Bacteria</taxon>
        <taxon>Pseudomonadati</taxon>
        <taxon>Bacteroidota</taxon>
        <taxon>Cytophagia</taxon>
        <taxon>Cytophagales</taxon>
        <taxon>Hymenobacteraceae</taxon>
        <taxon>Hymenobacter</taxon>
    </lineage>
</organism>